<dbReference type="AlphaFoldDB" id="A0AAP5LQ20"/>
<name>A0AAP5LQ20_PAEAM</name>
<reference evidence="1" key="1">
    <citation type="submission" date="2023-07" db="EMBL/GenBank/DDBJ databases">
        <title>Sorghum-associated microbial communities from plants grown in Nebraska, USA.</title>
        <authorList>
            <person name="Schachtman D."/>
        </authorList>
    </citation>
    <scope>NUCLEOTIDE SEQUENCE</scope>
    <source>
        <strain evidence="1">BE80</strain>
    </source>
</reference>
<evidence type="ECO:0000313" key="1">
    <source>
        <dbReference type="EMBL" id="MDR6726891.1"/>
    </source>
</evidence>
<accession>A0AAP5LQ20</accession>
<gene>
    <name evidence="1" type="ORF">J2W91_005416</name>
</gene>
<dbReference type="EMBL" id="JAVDTR010000021">
    <property type="protein sequence ID" value="MDR6726891.1"/>
    <property type="molecule type" value="Genomic_DNA"/>
</dbReference>
<organism evidence="1 2">
    <name type="scientific">Paenibacillus amylolyticus</name>
    <dbReference type="NCBI Taxonomy" id="1451"/>
    <lineage>
        <taxon>Bacteria</taxon>
        <taxon>Bacillati</taxon>
        <taxon>Bacillota</taxon>
        <taxon>Bacilli</taxon>
        <taxon>Bacillales</taxon>
        <taxon>Paenibacillaceae</taxon>
        <taxon>Paenibacillus</taxon>
    </lineage>
</organism>
<protein>
    <submittedName>
        <fullName evidence="1">Uncharacterized protein</fullName>
    </submittedName>
</protein>
<evidence type="ECO:0000313" key="2">
    <source>
        <dbReference type="Proteomes" id="UP001254832"/>
    </source>
</evidence>
<dbReference type="Proteomes" id="UP001254832">
    <property type="component" value="Unassembled WGS sequence"/>
</dbReference>
<sequence length="119" mass="14194">MSRKLRRKIVRLDRVFYWYVAPDYDDAGVHKLHILSEDKKFIVAYELEQVDKPNWRPMLVVMGKEFEGLSGDYTGYRRVLTPIWQDKLITPKLVGEIIDWCYSKEKDLILVNWMGEILT</sequence>
<proteinExistence type="predicted"/>
<comment type="caution">
    <text evidence="1">The sequence shown here is derived from an EMBL/GenBank/DDBJ whole genome shotgun (WGS) entry which is preliminary data.</text>
</comment>